<evidence type="ECO:0000313" key="2">
    <source>
        <dbReference type="EMBL" id="KKN68914.1"/>
    </source>
</evidence>
<dbReference type="AlphaFoldDB" id="A0A0F9SPR3"/>
<sequence>MADRIGKLCDDCQKCGEEKVIGLCSCPVMYMVVGTFESGYIEDDVVLPRFGWEIFADYHEDTDRLVQLNLTRVELCGCCWVKRLSRPKALEEVTGAQYCVERRAAYWKANPAAAKAKAEREAAAEAEVERVEAHRVAVARAAAMAELEKEAYAEARERVALEAATEESTEGGDDGTEDQGDG</sequence>
<gene>
    <name evidence="2" type="ORF">LCGC14_0447000</name>
</gene>
<reference evidence="2" key="1">
    <citation type="journal article" date="2015" name="Nature">
        <title>Complex archaea that bridge the gap between prokaryotes and eukaryotes.</title>
        <authorList>
            <person name="Spang A."/>
            <person name="Saw J.H."/>
            <person name="Jorgensen S.L."/>
            <person name="Zaremba-Niedzwiedzka K."/>
            <person name="Martijn J."/>
            <person name="Lind A.E."/>
            <person name="van Eijk R."/>
            <person name="Schleper C."/>
            <person name="Guy L."/>
            <person name="Ettema T.J."/>
        </authorList>
    </citation>
    <scope>NUCLEOTIDE SEQUENCE</scope>
</reference>
<feature type="compositionally biased region" description="Acidic residues" evidence="1">
    <location>
        <begin position="164"/>
        <end position="182"/>
    </location>
</feature>
<name>A0A0F9SPR3_9ZZZZ</name>
<dbReference type="EMBL" id="LAZR01000437">
    <property type="protein sequence ID" value="KKN68914.1"/>
    <property type="molecule type" value="Genomic_DNA"/>
</dbReference>
<protein>
    <submittedName>
        <fullName evidence="2">Uncharacterized protein</fullName>
    </submittedName>
</protein>
<feature type="region of interest" description="Disordered" evidence="1">
    <location>
        <begin position="158"/>
        <end position="182"/>
    </location>
</feature>
<comment type="caution">
    <text evidence="2">The sequence shown here is derived from an EMBL/GenBank/DDBJ whole genome shotgun (WGS) entry which is preliminary data.</text>
</comment>
<accession>A0A0F9SPR3</accession>
<organism evidence="2">
    <name type="scientific">marine sediment metagenome</name>
    <dbReference type="NCBI Taxonomy" id="412755"/>
    <lineage>
        <taxon>unclassified sequences</taxon>
        <taxon>metagenomes</taxon>
        <taxon>ecological metagenomes</taxon>
    </lineage>
</organism>
<proteinExistence type="predicted"/>
<evidence type="ECO:0000256" key="1">
    <source>
        <dbReference type="SAM" id="MobiDB-lite"/>
    </source>
</evidence>